<accession>A0A5C6YYJ6</accession>
<dbReference type="NCBIfam" id="TIGR03696">
    <property type="entry name" value="Rhs_assc_core"/>
    <property type="match status" value="1"/>
</dbReference>
<dbReference type="AlphaFoldDB" id="A0A5C6YYJ6"/>
<comment type="caution">
    <text evidence="2">The sequence shown here is derived from an EMBL/GenBank/DDBJ whole genome shotgun (WGS) entry which is preliminary data.</text>
</comment>
<gene>
    <name evidence="2" type="ORF">ESU54_11315</name>
</gene>
<feature type="domain" description="Novel toxin 21" evidence="1">
    <location>
        <begin position="243"/>
        <end position="303"/>
    </location>
</feature>
<protein>
    <recommendedName>
        <fullName evidence="1">Novel toxin 21 domain-containing protein</fullName>
    </recommendedName>
</protein>
<dbReference type="Proteomes" id="UP000321497">
    <property type="component" value="Unassembled WGS sequence"/>
</dbReference>
<sequence>MLQPGRHANTADYRYGFQGQEMDDEVKGEGNSINYKFRMHDPRVGRFFAVDPLSPQYPHYSPYSFSGNKVIAFIELEGLEEFSLETHMSMTNGNPALGVTSYVFDWYNDKAKDKVDAAGRGLDNFLHNIAPVRPVTQEEQKLIDEAGGNWEYLKQTPSRLRELPSNIANAAVKYKEVLETGTPEEKIESSVVVLGTIGAVIKGKNPSKVLVKTVKAGFNPKTGIVSWINRIKNIKIEAKLPEGFEKVTIAGSKAEVFKRKGKKEWISPDLDGHKGGVWKKASGKAENLFDKKTRDGTYNEDLSIKVGE</sequence>
<organism evidence="2 3">
    <name type="scientific">Aequorivita antarctica</name>
    <dbReference type="NCBI Taxonomy" id="153266"/>
    <lineage>
        <taxon>Bacteria</taxon>
        <taxon>Pseudomonadati</taxon>
        <taxon>Bacteroidota</taxon>
        <taxon>Flavobacteriia</taxon>
        <taxon>Flavobacteriales</taxon>
        <taxon>Flavobacteriaceae</taxon>
        <taxon>Aequorivita</taxon>
    </lineage>
</organism>
<dbReference type="CDD" id="cd20685">
    <property type="entry name" value="CdiA-CT_Ecl_RNase-like"/>
    <property type="match status" value="1"/>
</dbReference>
<evidence type="ECO:0000313" key="2">
    <source>
        <dbReference type="EMBL" id="TXD72798.1"/>
    </source>
</evidence>
<reference evidence="2 3" key="1">
    <citation type="submission" date="2019-08" db="EMBL/GenBank/DDBJ databases">
        <title>Genome of Aequorivita antarctica SW49 (type strain).</title>
        <authorList>
            <person name="Bowman J.P."/>
        </authorList>
    </citation>
    <scope>NUCLEOTIDE SEQUENCE [LARGE SCALE GENOMIC DNA]</scope>
    <source>
        <strain evidence="2 3">SW49</strain>
    </source>
</reference>
<dbReference type="InterPro" id="IPR028190">
    <property type="entry name" value="Ntox21"/>
</dbReference>
<dbReference type="Pfam" id="PF15526">
    <property type="entry name" value="Ntox21"/>
    <property type="match status" value="1"/>
</dbReference>
<dbReference type="InterPro" id="IPR038181">
    <property type="entry name" value="Ntox21_sf"/>
</dbReference>
<evidence type="ECO:0000313" key="3">
    <source>
        <dbReference type="Proteomes" id="UP000321497"/>
    </source>
</evidence>
<dbReference type="Gene3D" id="3.10.380.20">
    <property type="entry name" value="Novel toxin 21 (CdiA), C-terminal domain"/>
    <property type="match status" value="1"/>
</dbReference>
<dbReference type="EMBL" id="VORT01000007">
    <property type="protein sequence ID" value="TXD72798.1"/>
    <property type="molecule type" value="Genomic_DNA"/>
</dbReference>
<proteinExistence type="predicted"/>
<dbReference type="InterPro" id="IPR022385">
    <property type="entry name" value="Rhs_assc_core"/>
</dbReference>
<name>A0A5C6YYJ6_9FLAO</name>
<dbReference type="Gene3D" id="2.180.10.10">
    <property type="entry name" value="RHS repeat-associated core"/>
    <property type="match status" value="1"/>
</dbReference>
<dbReference type="OrthoDB" id="2972467at2"/>
<evidence type="ECO:0000259" key="1">
    <source>
        <dbReference type="Pfam" id="PF15526"/>
    </source>
</evidence>
<dbReference type="RefSeq" id="WP_111844839.1">
    <property type="nucleotide sequence ID" value="NZ_UEGI01000010.1"/>
</dbReference>
<keyword evidence="3" id="KW-1185">Reference proteome</keyword>